<dbReference type="RefSeq" id="WP_105205725.1">
    <property type="nucleotide sequence ID" value="NZ_WKPO01000002.1"/>
</dbReference>
<reference evidence="1 2" key="1">
    <citation type="journal article" date="2019" name="Nat. Med.">
        <title>A library of human gut bacterial isolates paired with longitudinal multiomics data enables mechanistic microbiome research.</title>
        <authorList>
            <person name="Poyet M."/>
            <person name="Groussin M."/>
            <person name="Gibbons S.M."/>
            <person name="Avila-Pacheco J."/>
            <person name="Jiang X."/>
            <person name="Kearney S.M."/>
            <person name="Perrotta A.R."/>
            <person name="Berdy B."/>
            <person name="Zhao S."/>
            <person name="Lieberman T.D."/>
            <person name="Swanson P.K."/>
            <person name="Smith M."/>
            <person name="Roesemann S."/>
            <person name="Alexander J.E."/>
            <person name="Rich S.A."/>
            <person name="Livny J."/>
            <person name="Vlamakis H."/>
            <person name="Clish C."/>
            <person name="Bullock K."/>
            <person name="Deik A."/>
            <person name="Scott J."/>
            <person name="Pierce K.A."/>
            <person name="Xavier R.J."/>
            <person name="Alm E.J."/>
        </authorList>
    </citation>
    <scope>NUCLEOTIDE SEQUENCE [LARGE SCALE GENOMIC DNA]</scope>
    <source>
        <strain evidence="1 2">BIOML-A5</strain>
    </source>
</reference>
<evidence type="ECO:0000313" key="2">
    <source>
        <dbReference type="Proteomes" id="UP000429811"/>
    </source>
</evidence>
<dbReference type="AlphaFoldDB" id="A0A6I2RJC0"/>
<dbReference type="GeneID" id="89521301"/>
<name>A0A6I2RJC0_FLAPL</name>
<accession>A0A6I2RJC0</accession>
<protein>
    <submittedName>
        <fullName evidence="1">Uncharacterized protein</fullName>
    </submittedName>
</protein>
<evidence type="ECO:0000313" key="1">
    <source>
        <dbReference type="EMBL" id="MSB47644.1"/>
    </source>
</evidence>
<sequence length="204" mass="23362">MKILDFDLEGNHFIIEADVSPHQKADDEMECQWLQYDFENAQVYKETDGIVSPFQITAVAWAGYQVTADHALNDVIGRISRNETGTLTVHYVCPELQAFFDELKKYPAINGERTVPYFIFHSGDMARLAYATNEFLYYEDSNGMPLMFRTDDGTLVSDNEFADMGLYESEENVENGTEQILPFTDYCSDEESACDLEDEEDMEL</sequence>
<gene>
    <name evidence="1" type="ORF">GKE90_02865</name>
</gene>
<dbReference type="EMBL" id="WKPO01000002">
    <property type="protein sequence ID" value="MSB47644.1"/>
    <property type="molecule type" value="Genomic_DNA"/>
</dbReference>
<proteinExistence type="predicted"/>
<comment type="caution">
    <text evidence="1">The sequence shown here is derived from an EMBL/GenBank/DDBJ whole genome shotgun (WGS) entry which is preliminary data.</text>
</comment>
<dbReference type="Proteomes" id="UP000429811">
    <property type="component" value="Unassembled WGS sequence"/>
</dbReference>
<organism evidence="1 2">
    <name type="scientific">Flavonifractor plautii</name>
    <name type="common">Fusobacterium plautii</name>
    <dbReference type="NCBI Taxonomy" id="292800"/>
    <lineage>
        <taxon>Bacteria</taxon>
        <taxon>Bacillati</taxon>
        <taxon>Bacillota</taxon>
        <taxon>Clostridia</taxon>
        <taxon>Eubacteriales</taxon>
        <taxon>Oscillospiraceae</taxon>
        <taxon>Flavonifractor</taxon>
    </lineage>
</organism>